<keyword evidence="6 10" id="KW-0479">Metal-binding</keyword>
<organism evidence="14 15">
    <name type="scientific">Penicillium arizonense</name>
    <dbReference type="NCBI Taxonomy" id="1835702"/>
    <lineage>
        <taxon>Eukaryota</taxon>
        <taxon>Fungi</taxon>
        <taxon>Dikarya</taxon>
        <taxon>Ascomycota</taxon>
        <taxon>Pezizomycotina</taxon>
        <taxon>Eurotiomycetes</taxon>
        <taxon>Eurotiomycetidae</taxon>
        <taxon>Eurotiales</taxon>
        <taxon>Aspergillaceae</taxon>
        <taxon>Penicillium</taxon>
    </lineage>
</organism>
<dbReference type="Pfam" id="PF00199">
    <property type="entry name" value="Catalase"/>
    <property type="match status" value="1"/>
</dbReference>
<evidence type="ECO:0000256" key="2">
    <source>
        <dbReference type="ARBA" id="ARBA00005329"/>
    </source>
</evidence>
<dbReference type="GO" id="GO:0046872">
    <property type="term" value="F:metal ion binding"/>
    <property type="evidence" value="ECO:0007669"/>
    <property type="project" value="UniProtKB-KW"/>
</dbReference>
<feature type="domain" description="Catalase core" evidence="13">
    <location>
        <begin position="44"/>
        <end position="431"/>
    </location>
</feature>
<dbReference type="PANTHER" id="PTHR42821:SF3">
    <property type="entry name" value="CATALASE B"/>
    <property type="match status" value="1"/>
</dbReference>
<accession>A0A1F5LK37</accession>
<reference evidence="14 15" key="1">
    <citation type="journal article" date="2016" name="Sci. Rep.">
        <title>Penicillium arizonense, a new, genome sequenced fungal species, reveals a high chemical diversity in secreted metabolites.</title>
        <authorList>
            <person name="Grijseels S."/>
            <person name="Nielsen J.C."/>
            <person name="Randelovic M."/>
            <person name="Nielsen J."/>
            <person name="Nielsen K.F."/>
            <person name="Workman M."/>
            <person name="Frisvad J.C."/>
        </authorList>
    </citation>
    <scope>NUCLEOTIDE SEQUENCE [LARGE SCALE GENOMIC DNA]</scope>
    <source>
        <strain evidence="14 15">CBS 141311</strain>
    </source>
</reference>
<evidence type="ECO:0000256" key="8">
    <source>
        <dbReference type="ARBA" id="ARBA00023004"/>
    </source>
</evidence>
<dbReference type="InterPro" id="IPR020835">
    <property type="entry name" value="Catalase_sf"/>
</dbReference>
<evidence type="ECO:0000256" key="9">
    <source>
        <dbReference type="ARBA" id="ARBA00023324"/>
    </source>
</evidence>
<sequence>MKSSLLLLAFAGYAASQCPFAGLSSSSVPASLALYGNDTDAYMTTDWGTPIQDQLSLKVGPRGPTALEDFMFRQKLQRFDHERVPERVVHARGVGAYGTFTSYGNWSNITAANFLSAEGKQTDTFVRFSTVQGFRGSPDTVRDMHGFATRFYTDEGNYDIVGVTVPTFFIQDASQFPDLVHAIKPEPQTEMPQGGTAHTTAYDFFSSQPSTLHTVLWFMAGHGIPRSFRHVNGYAVHAYRFVTNAGDSVYVRMQWRSMQGVASMVWEEAQAAAGKNFDYHRQDLYNAIDQGHFPGYELGVQIVPESDALAYGFDILDPTKYLSEDVVPVTWLGKMELNRNVVNYFAETEQIGFQPGHLVRGIDFSEDPLLQGRIYSYLDTQLQRHGSANFEQLPINRPRPIVHNNNRDGFMQSTIPTNQYAYTPNTLNGGSPMQANQTIGNGFFTSPDRFYSGNLVREQSPTFNDHYTQPRLFWNSLAPEEQQMVVNALRFEVSHVTEESVIQNVVTQLNMIDNDLACRVGAALHIPCPAPNPTFYHNNKTVGVSAFQPLFNISGLQVAFLASQANPASLIQGMQLAESLAPAQVDVTIISETLQNANATYSATDGSLYDAVIVADGVQNLFSPSSFTKQPNSTPDMPTTVSPYSTLFPAGRPLQILVDAFKYGKTVGALGSGHSALATAGIASNVPGVYLAQSISSSFISDLRSALTTFKWLNRFALDSN</sequence>
<evidence type="ECO:0000259" key="13">
    <source>
        <dbReference type="SMART" id="SM01060"/>
    </source>
</evidence>
<dbReference type="FunFam" id="1.20.1370.20:FF:000001">
    <property type="entry name" value="Catalase HPII"/>
    <property type="match status" value="1"/>
</dbReference>
<comment type="cofactor">
    <cofactor evidence="1 10 11">
        <name>heme</name>
        <dbReference type="ChEBI" id="CHEBI:30413"/>
    </cofactor>
</comment>
<dbReference type="PROSITE" id="PS51402">
    <property type="entry name" value="CATALASE_3"/>
    <property type="match status" value="1"/>
</dbReference>
<keyword evidence="12" id="KW-0732">Signal</keyword>
<comment type="catalytic activity">
    <reaction evidence="10">
        <text>2 H2O2 = O2 + 2 H2O</text>
        <dbReference type="Rhea" id="RHEA:20309"/>
        <dbReference type="ChEBI" id="CHEBI:15377"/>
        <dbReference type="ChEBI" id="CHEBI:15379"/>
        <dbReference type="ChEBI" id="CHEBI:16240"/>
        <dbReference type="EC" id="1.11.1.6"/>
    </reaction>
</comment>
<dbReference type="GO" id="GO:0020037">
    <property type="term" value="F:heme binding"/>
    <property type="evidence" value="ECO:0007669"/>
    <property type="project" value="UniProtKB-UniRule"/>
</dbReference>
<dbReference type="EMBL" id="LXJU01000007">
    <property type="protein sequence ID" value="OGE53568.1"/>
    <property type="molecule type" value="Genomic_DNA"/>
</dbReference>
<dbReference type="Gene3D" id="1.20.1370.20">
    <property type="match status" value="1"/>
</dbReference>
<dbReference type="AlphaFoldDB" id="A0A1F5LK37"/>
<gene>
    <name evidence="14" type="ORF">PENARI_c007G01105</name>
</gene>
<evidence type="ECO:0000256" key="12">
    <source>
        <dbReference type="SAM" id="SignalP"/>
    </source>
</evidence>
<keyword evidence="4 10" id="KW-0575">Peroxidase</keyword>
<feature type="signal peptide" evidence="12">
    <location>
        <begin position="1"/>
        <end position="16"/>
    </location>
</feature>
<dbReference type="InterPro" id="IPR041399">
    <property type="entry name" value="Catalase_large_C"/>
</dbReference>
<dbReference type="Pfam" id="PF18011">
    <property type="entry name" value="Catalase_C"/>
    <property type="match status" value="1"/>
</dbReference>
<dbReference type="InterPro" id="IPR011614">
    <property type="entry name" value="Catalase_core"/>
</dbReference>
<evidence type="ECO:0000256" key="4">
    <source>
        <dbReference type="ARBA" id="ARBA00022559"/>
    </source>
</evidence>
<dbReference type="GO" id="GO:0042744">
    <property type="term" value="P:hydrogen peroxide catabolic process"/>
    <property type="evidence" value="ECO:0007669"/>
    <property type="project" value="UniProtKB-UniRule"/>
</dbReference>
<keyword evidence="15" id="KW-1185">Reference proteome</keyword>
<evidence type="ECO:0000256" key="5">
    <source>
        <dbReference type="ARBA" id="ARBA00022617"/>
    </source>
</evidence>
<proteinExistence type="inferred from homology"/>
<dbReference type="InterPro" id="IPR018028">
    <property type="entry name" value="Catalase"/>
</dbReference>
<evidence type="ECO:0000313" key="15">
    <source>
        <dbReference type="Proteomes" id="UP000177622"/>
    </source>
</evidence>
<name>A0A1F5LK37_PENAI</name>
<dbReference type="RefSeq" id="XP_022489006.1">
    <property type="nucleotide sequence ID" value="XM_022630729.1"/>
</dbReference>
<dbReference type="InterPro" id="IPR024712">
    <property type="entry name" value="Catalase_clade2"/>
</dbReference>
<dbReference type="SMART" id="SM01060">
    <property type="entry name" value="Catalase"/>
    <property type="match status" value="1"/>
</dbReference>
<evidence type="ECO:0000256" key="3">
    <source>
        <dbReference type="ARBA" id="ARBA00012314"/>
    </source>
</evidence>
<evidence type="ECO:0000256" key="6">
    <source>
        <dbReference type="ARBA" id="ARBA00022723"/>
    </source>
</evidence>
<dbReference type="PIRSF" id="PIRSF038927">
    <property type="entry name" value="Catalase_clade2"/>
    <property type="match status" value="1"/>
</dbReference>
<dbReference type="Proteomes" id="UP000177622">
    <property type="component" value="Unassembled WGS sequence"/>
</dbReference>
<dbReference type="Pfam" id="PF06628">
    <property type="entry name" value="Catalase-rel"/>
    <property type="match status" value="1"/>
</dbReference>
<evidence type="ECO:0000313" key="14">
    <source>
        <dbReference type="EMBL" id="OGE53568.1"/>
    </source>
</evidence>
<dbReference type="GeneID" id="34575463"/>
<evidence type="ECO:0000256" key="7">
    <source>
        <dbReference type="ARBA" id="ARBA00023002"/>
    </source>
</evidence>
<dbReference type="InterPro" id="IPR029062">
    <property type="entry name" value="Class_I_gatase-like"/>
</dbReference>
<dbReference type="SUPFAM" id="SSF52317">
    <property type="entry name" value="Class I glutamine amidotransferase-like"/>
    <property type="match status" value="1"/>
</dbReference>
<comment type="caution">
    <text evidence="14">The sequence shown here is derived from an EMBL/GenBank/DDBJ whole genome shotgun (WGS) entry which is preliminary data.</text>
</comment>
<comment type="function">
    <text evidence="10">Occurs in almost all aerobically respiring organisms and serves to protect cells from the toxic effects of hydrogen peroxide.</text>
</comment>
<dbReference type="STRING" id="1835702.A0A1F5LK37"/>
<keyword evidence="7 10" id="KW-0560">Oxidoreductase</keyword>
<comment type="similarity">
    <text evidence="2 10">Belongs to the catalase family.</text>
</comment>
<evidence type="ECO:0000256" key="11">
    <source>
        <dbReference type="PIRSR" id="PIRSR038927-2"/>
    </source>
</evidence>
<evidence type="ECO:0000256" key="1">
    <source>
        <dbReference type="ARBA" id="ARBA00001971"/>
    </source>
</evidence>
<dbReference type="InterPro" id="IPR043156">
    <property type="entry name" value="Catalase_clade2_helical"/>
</dbReference>
<dbReference type="Gene3D" id="2.40.180.10">
    <property type="entry name" value="Catalase core domain"/>
    <property type="match status" value="1"/>
</dbReference>
<protein>
    <recommendedName>
        <fullName evidence="3 10">Catalase</fullName>
        <ecNumber evidence="3 10">1.11.1.6</ecNumber>
    </recommendedName>
</protein>
<dbReference type="OrthoDB" id="6880011at2759"/>
<dbReference type="Gene3D" id="3.40.50.880">
    <property type="match status" value="1"/>
</dbReference>
<keyword evidence="5 10" id="KW-0349">Heme</keyword>
<evidence type="ECO:0000256" key="10">
    <source>
        <dbReference type="PIRNR" id="PIRNR038927"/>
    </source>
</evidence>
<dbReference type="InterPro" id="IPR010582">
    <property type="entry name" value="Catalase_immune_responsive"/>
</dbReference>
<keyword evidence="9 10" id="KW-0376">Hydrogen peroxide</keyword>
<keyword evidence="8 10" id="KW-0408">Iron</keyword>
<dbReference type="CDD" id="cd03132">
    <property type="entry name" value="GATase1_catalase"/>
    <property type="match status" value="1"/>
</dbReference>
<dbReference type="SUPFAM" id="SSF56634">
    <property type="entry name" value="Heme-dependent catalase-like"/>
    <property type="match status" value="1"/>
</dbReference>
<dbReference type="GO" id="GO:0004096">
    <property type="term" value="F:catalase activity"/>
    <property type="evidence" value="ECO:0007669"/>
    <property type="project" value="UniProtKB-UniRule"/>
</dbReference>
<dbReference type="GO" id="GO:0005829">
    <property type="term" value="C:cytosol"/>
    <property type="evidence" value="ECO:0007669"/>
    <property type="project" value="TreeGrafter"/>
</dbReference>
<feature type="chain" id="PRO_5009519648" description="Catalase" evidence="12">
    <location>
        <begin position="17"/>
        <end position="721"/>
    </location>
</feature>
<dbReference type="PANTHER" id="PTHR42821">
    <property type="entry name" value="CATALASE"/>
    <property type="match status" value="1"/>
</dbReference>
<dbReference type="EC" id="1.11.1.6" evidence="3 10"/>
<dbReference type="PRINTS" id="PR00067">
    <property type="entry name" value="CATALASE"/>
</dbReference>
<dbReference type="GO" id="GO:0006979">
    <property type="term" value="P:response to oxidative stress"/>
    <property type="evidence" value="ECO:0007669"/>
    <property type="project" value="InterPro"/>
</dbReference>
<feature type="binding site" description="axial binding residue" evidence="11">
    <location>
        <position position="377"/>
    </location>
    <ligand>
        <name>heme</name>
        <dbReference type="ChEBI" id="CHEBI:30413"/>
    </ligand>
    <ligandPart>
        <name>Fe</name>
        <dbReference type="ChEBI" id="CHEBI:18248"/>
    </ligandPart>
</feature>